<name>A0ACB5RID2_9CLOT</name>
<proteinExistence type="predicted"/>
<gene>
    <name evidence="1" type="ORF">rsdtw13_38780</name>
</gene>
<sequence length="130" mass="14294">MNANNSKVGAIVGLLSVVITQIFFRVLGVNDVSTWICITLLLAIGVSFPVMMLCSDNEKLGKKNSILAGLTMSAVCISSAIVLFMIRCYPEFGDEHKIIAMGIILVAFISYIVLGVFWTMIYVKLKNDRK</sequence>
<evidence type="ECO:0000313" key="1">
    <source>
        <dbReference type="EMBL" id="GKX68620.1"/>
    </source>
</evidence>
<protein>
    <submittedName>
        <fullName evidence="1">Uncharacterized protein</fullName>
    </submittedName>
</protein>
<accession>A0ACB5RID2</accession>
<dbReference type="Proteomes" id="UP001058074">
    <property type="component" value="Unassembled WGS sequence"/>
</dbReference>
<reference evidence="1" key="1">
    <citation type="journal article" date="2025" name="Int. J. Syst. Evol. Microbiol.">
        <title>Inconstantimicrobium mannanitabidum sp. nov., a novel member of the family Clostridiaceae isolated from anoxic soil under the treatment of reductive soil disinfestation.</title>
        <authorList>
            <person name="Ueki A."/>
            <person name="Tonouchi A."/>
            <person name="Honma S."/>
            <person name="Kaku N."/>
            <person name="Ueki K."/>
        </authorList>
    </citation>
    <scope>NUCLEOTIDE SEQUENCE</scope>
    <source>
        <strain evidence="1">TW13</strain>
    </source>
</reference>
<keyword evidence="2" id="KW-1185">Reference proteome</keyword>
<evidence type="ECO:0000313" key="2">
    <source>
        <dbReference type="Proteomes" id="UP001058074"/>
    </source>
</evidence>
<comment type="caution">
    <text evidence="1">The sequence shown here is derived from an EMBL/GenBank/DDBJ whole genome shotgun (WGS) entry which is preliminary data.</text>
</comment>
<dbReference type="EMBL" id="BROD01000001">
    <property type="protein sequence ID" value="GKX68620.1"/>
    <property type="molecule type" value="Genomic_DNA"/>
</dbReference>
<organism evidence="1 2">
    <name type="scientific">Inconstantimicrobium mannanitabidum</name>
    <dbReference type="NCBI Taxonomy" id="1604901"/>
    <lineage>
        <taxon>Bacteria</taxon>
        <taxon>Bacillati</taxon>
        <taxon>Bacillota</taxon>
        <taxon>Clostridia</taxon>
        <taxon>Eubacteriales</taxon>
        <taxon>Clostridiaceae</taxon>
        <taxon>Inconstantimicrobium</taxon>
    </lineage>
</organism>